<keyword evidence="5 12" id="KW-0378">Hydrolase</keyword>
<dbReference type="GO" id="GO:0005829">
    <property type="term" value="C:cytosol"/>
    <property type="evidence" value="ECO:0007669"/>
    <property type="project" value="TreeGrafter"/>
</dbReference>
<proteinExistence type="predicted"/>
<dbReference type="InterPro" id="IPR000640">
    <property type="entry name" value="EFG_V-like"/>
</dbReference>
<protein>
    <recommendedName>
        <fullName evidence="8">Ribosome assembly protein 1</fullName>
    </recommendedName>
    <alternativeName>
        <fullName evidence="9">Elongation factor-like 1</fullName>
    </alternativeName>
</protein>
<dbReference type="InterPro" id="IPR000795">
    <property type="entry name" value="T_Tr_GTP-bd_dom"/>
</dbReference>
<dbReference type="Pfam" id="PF25118">
    <property type="entry name" value="EFL1"/>
    <property type="match status" value="1"/>
</dbReference>
<dbReference type="SMART" id="SM00838">
    <property type="entry name" value="EFG_C"/>
    <property type="match status" value="1"/>
</dbReference>
<dbReference type="CDD" id="cd16261">
    <property type="entry name" value="EF2_snRNP_III"/>
    <property type="match status" value="1"/>
</dbReference>
<evidence type="ECO:0000256" key="2">
    <source>
        <dbReference type="ARBA" id="ARBA00022490"/>
    </source>
</evidence>
<dbReference type="SUPFAM" id="SSF50447">
    <property type="entry name" value="Translation proteins"/>
    <property type="match status" value="1"/>
</dbReference>
<dbReference type="OMA" id="FARCDIQ"/>
<dbReference type="CDD" id="cd04096">
    <property type="entry name" value="eEF2_snRNP_like_C"/>
    <property type="match status" value="1"/>
</dbReference>
<dbReference type="GO" id="GO:1990904">
    <property type="term" value="C:ribonucleoprotein complex"/>
    <property type="evidence" value="ECO:0007669"/>
    <property type="project" value="TreeGrafter"/>
</dbReference>
<evidence type="ECO:0000259" key="11">
    <source>
        <dbReference type="PROSITE" id="PS51722"/>
    </source>
</evidence>
<feature type="compositionally biased region" description="Polar residues" evidence="10">
    <location>
        <begin position="722"/>
        <end position="733"/>
    </location>
</feature>
<keyword evidence="3" id="KW-0690">Ribosome biogenesis</keyword>
<dbReference type="FunFam" id="3.40.50.300:FF:000746">
    <property type="entry name" value="Ribosome assembly protein 1"/>
    <property type="match status" value="1"/>
</dbReference>
<dbReference type="PANTHER" id="PTHR42908">
    <property type="entry name" value="TRANSLATION ELONGATION FACTOR-RELATED"/>
    <property type="match status" value="1"/>
</dbReference>
<feature type="region of interest" description="Disordered" evidence="10">
    <location>
        <begin position="722"/>
        <end position="743"/>
    </location>
</feature>
<organism evidence="12 13">
    <name type="scientific">Conidiobolus coronatus (strain ATCC 28846 / CBS 209.66 / NRRL 28638)</name>
    <name type="common">Delacroixia coronata</name>
    <dbReference type="NCBI Taxonomy" id="796925"/>
    <lineage>
        <taxon>Eukaryota</taxon>
        <taxon>Fungi</taxon>
        <taxon>Fungi incertae sedis</taxon>
        <taxon>Zoopagomycota</taxon>
        <taxon>Entomophthoromycotina</taxon>
        <taxon>Entomophthoromycetes</taxon>
        <taxon>Entomophthorales</taxon>
        <taxon>Ancylistaceae</taxon>
        <taxon>Conidiobolus</taxon>
    </lineage>
</organism>
<dbReference type="NCBIfam" id="TIGR00231">
    <property type="entry name" value="small_GTP"/>
    <property type="match status" value="1"/>
</dbReference>
<dbReference type="InterPro" id="IPR020568">
    <property type="entry name" value="Ribosomal_Su5_D2-typ_SF"/>
</dbReference>
<comment type="catalytic activity">
    <reaction evidence="7">
        <text>GTP + H2O = GDP + phosphate + H(+)</text>
        <dbReference type="Rhea" id="RHEA:19669"/>
        <dbReference type="ChEBI" id="CHEBI:15377"/>
        <dbReference type="ChEBI" id="CHEBI:15378"/>
        <dbReference type="ChEBI" id="CHEBI:37565"/>
        <dbReference type="ChEBI" id="CHEBI:43474"/>
        <dbReference type="ChEBI" id="CHEBI:58189"/>
    </reaction>
</comment>
<reference evidence="12 13" key="1">
    <citation type="journal article" date="2015" name="Genome Biol. Evol.">
        <title>Phylogenomic analyses indicate that early fungi evolved digesting cell walls of algal ancestors of land plants.</title>
        <authorList>
            <person name="Chang Y."/>
            <person name="Wang S."/>
            <person name="Sekimoto S."/>
            <person name="Aerts A.L."/>
            <person name="Choi C."/>
            <person name="Clum A."/>
            <person name="LaButti K.M."/>
            <person name="Lindquist E.A."/>
            <person name="Yee Ngan C."/>
            <person name="Ohm R.A."/>
            <person name="Salamov A.A."/>
            <person name="Grigoriev I.V."/>
            <person name="Spatafora J.W."/>
            <person name="Berbee M.L."/>
        </authorList>
    </citation>
    <scope>NUCLEOTIDE SEQUENCE [LARGE SCALE GENOMIC DNA]</scope>
    <source>
        <strain evidence="12 13">NRRL 28638</strain>
    </source>
</reference>
<dbReference type="InterPro" id="IPR004161">
    <property type="entry name" value="EFTu-like_2"/>
</dbReference>
<evidence type="ECO:0000256" key="10">
    <source>
        <dbReference type="SAM" id="MobiDB-lite"/>
    </source>
</evidence>
<dbReference type="PRINTS" id="PR00315">
    <property type="entry name" value="ELONGATNFCT"/>
</dbReference>
<dbReference type="CDD" id="cd16268">
    <property type="entry name" value="EF2_II"/>
    <property type="match status" value="1"/>
</dbReference>
<dbReference type="Gene3D" id="3.90.1430.10">
    <property type="entry name" value="Yeast translation eEF2 (G' domain)"/>
    <property type="match status" value="1"/>
</dbReference>
<dbReference type="InterPro" id="IPR027417">
    <property type="entry name" value="P-loop_NTPase"/>
</dbReference>
<dbReference type="SUPFAM" id="SSF52540">
    <property type="entry name" value="P-loop containing nucleoside triphosphate hydrolases"/>
    <property type="match status" value="1"/>
</dbReference>
<dbReference type="OrthoDB" id="364892at2759"/>
<evidence type="ECO:0000256" key="3">
    <source>
        <dbReference type="ARBA" id="ARBA00022517"/>
    </source>
</evidence>
<dbReference type="GO" id="GO:0042256">
    <property type="term" value="P:cytosolic ribosome assembly"/>
    <property type="evidence" value="ECO:0007669"/>
    <property type="project" value="TreeGrafter"/>
</dbReference>
<accession>A0A137P4R2</accession>
<dbReference type="AlphaFoldDB" id="A0A137P4R2"/>
<dbReference type="Pfam" id="PF00679">
    <property type="entry name" value="EFG_C"/>
    <property type="match status" value="1"/>
</dbReference>
<comment type="subcellular location">
    <subcellularLocation>
        <location evidence="1">Cytoplasm</location>
    </subcellularLocation>
</comment>
<dbReference type="GO" id="GO:0043022">
    <property type="term" value="F:ribosome binding"/>
    <property type="evidence" value="ECO:0007669"/>
    <property type="project" value="TreeGrafter"/>
</dbReference>
<dbReference type="GO" id="GO:0003924">
    <property type="term" value="F:GTPase activity"/>
    <property type="evidence" value="ECO:0007669"/>
    <property type="project" value="InterPro"/>
</dbReference>
<dbReference type="InterPro" id="IPR056752">
    <property type="entry name" value="EFL1"/>
</dbReference>
<dbReference type="InterPro" id="IPR035647">
    <property type="entry name" value="EFG_III/V"/>
</dbReference>
<dbReference type="Gene3D" id="3.30.70.870">
    <property type="entry name" value="Elongation Factor G (Translational Gtpase), domain 3"/>
    <property type="match status" value="1"/>
</dbReference>
<evidence type="ECO:0000256" key="1">
    <source>
        <dbReference type="ARBA" id="ARBA00004496"/>
    </source>
</evidence>
<name>A0A137P4R2_CONC2</name>
<evidence type="ECO:0000313" key="12">
    <source>
        <dbReference type="EMBL" id="KXN70007.1"/>
    </source>
</evidence>
<dbReference type="InterPro" id="IPR009000">
    <property type="entry name" value="Transl_B-barrel_sf"/>
</dbReference>
<dbReference type="Proteomes" id="UP000070444">
    <property type="component" value="Unassembled WGS sequence"/>
</dbReference>
<evidence type="ECO:0000256" key="6">
    <source>
        <dbReference type="ARBA" id="ARBA00023134"/>
    </source>
</evidence>
<dbReference type="GO" id="GO:0005525">
    <property type="term" value="F:GTP binding"/>
    <property type="evidence" value="ECO:0007669"/>
    <property type="project" value="UniProtKB-KW"/>
</dbReference>
<keyword evidence="4" id="KW-0547">Nucleotide-binding</keyword>
<sequence length="1043" mass="117213">MPILTSTQASKLQSNPSLIRNLCILAHVDHGKTTLSDSLLASNGVISSRIAGKVRYLDSREDEQLRGITMESSAISLHFPVRALTKDGTTEDRDYLINLIDSPGHVDFSGEVSSASRICDGALVLVDSVEGVCTQTHTVLRQAWVEKIQPILVFNKVDRLITELQMSPSEAYVHITKILEQVNAIIASFFTDDIIGEDSRKLDAKKEQGEDVKEGEWILEERDDSDIYFAPERGNVIFCSAIDGWAFRIENFAKIYSKKLGMNEKALLKCLWGSYYFDPKTKSVLLPKHLKNNKALKPMFVQFILEQIWSVYDCVYMNPDADKVSKIITSLGVKVNPRDLKSKDTRGLLWTIMSQWLSLASTCLLTVVEKVPSPLQAQPKRMPKILYPNSDTNPEPSNEVEKMVYNCENNPDSEMVAYVSKTFYVSPENLPENRRVQLTAEEMRERRTRELLMRKKEEAQPEAQHLSLPPQDELQAMSLNTSEIVESPKNVLIGFARIFSGTIKLGQKIYILGPRYDPNKPDEHCSEITVERLYLLMGRDLYDLPEVPAGNVFGISGIDGHILKTGTLSTTKDCRNLGVLRHLMPPILRVALEPMFPRDLNKLEEGLKLLNQSDPSVEIILQETGEHVLVCAGEVHLERCLTDLRDRFAQIEIQVSDPIVPFRETVYPLEGTSGNWQQSETGQVTIESSTGEFSMVFRLVPLPSQVHEILLKSANTIKQLQTSKSNQLTNAQSPEEDQNMEELSPEDLLTLGHQQQSITADDFANQLENAFKESKQEGWEGIVDQIWSFGPKGIGSNILVNKLGYSKRCWFELAGRTKSASQTQDSLDWGFGSNLPQREIEEGIRTGFQVITQQGPLCAEPVAGTCFIVEKIVLGEKPISGTETPTQKGKVLSGQQAFLSLSPRMLLATYSCDIQATAEVLGKVYAVLARRRGRVLSEEMKEGTTFFQISAKLPVIESFEFSEEIRKKTSGAAIPQLIFSGFEVYDQNPFWVPTTEEELEDLGEKADRANVAKKYMDMVRRRKGLFVDERVVISAEKQRTLKK</sequence>
<evidence type="ECO:0000256" key="5">
    <source>
        <dbReference type="ARBA" id="ARBA00022801"/>
    </source>
</evidence>
<evidence type="ECO:0000256" key="4">
    <source>
        <dbReference type="ARBA" id="ARBA00022741"/>
    </source>
</evidence>
<evidence type="ECO:0000256" key="8">
    <source>
        <dbReference type="ARBA" id="ARBA00068031"/>
    </source>
</evidence>
<keyword evidence="6" id="KW-0342">GTP-binding</keyword>
<dbReference type="PANTHER" id="PTHR42908:SF3">
    <property type="entry name" value="ELONGATION FACTOR-LIKE GTPASE 1"/>
    <property type="match status" value="1"/>
</dbReference>
<dbReference type="Gene3D" id="3.40.50.300">
    <property type="entry name" value="P-loop containing nucleotide triphosphate hydrolases"/>
    <property type="match status" value="1"/>
</dbReference>
<evidence type="ECO:0000256" key="9">
    <source>
        <dbReference type="ARBA" id="ARBA00081809"/>
    </source>
</evidence>
<dbReference type="Pfam" id="PF14492">
    <property type="entry name" value="EFG_III"/>
    <property type="match status" value="1"/>
</dbReference>
<dbReference type="Gene3D" id="3.30.70.240">
    <property type="match status" value="1"/>
</dbReference>
<dbReference type="CDD" id="cd01885">
    <property type="entry name" value="EF2"/>
    <property type="match status" value="1"/>
</dbReference>
<dbReference type="FunFam" id="3.30.70.240:FF:000006">
    <property type="entry name" value="Elongation factor like GTPase 1"/>
    <property type="match status" value="1"/>
</dbReference>
<dbReference type="Pfam" id="PF00009">
    <property type="entry name" value="GTP_EFTU"/>
    <property type="match status" value="1"/>
</dbReference>
<gene>
    <name evidence="12" type="ORF">CONCODRAFT_79026</name>
</gene>
<dbReference type="InterPro" id="IPR041095">
    <property type="entry name" value="EFG_II"/>
</dbReference>
<dbReference type="InterPro" id="IPR005225">
    <property type="entry name" value="Small_GTP-bd"/>
</dbReference>
<keyword evidence="2" id="KW-0963">Cytoplasm</keyword>
<dbReference type="Pfam" id="PF03144">
    <property type="entry name" value="GTP_EFTU_D2"/>
    <property type="match status" value="1"/>
</dbReference>
<dbReference type="FunFam" id="3.90.1430.10:FF:000002">
    <property type="entry name" value="Elongation factor like GTPase 1"/>
    <property type="match status" value="1"/>
</dbReference>
<dbReference type="InterPro" id="IPR014721">
    <property type="entry name" value="Ribsml_uS5_D2-typ_fold_subgr"/>
</dbReference>
<feature type="domain" description="Tr-type G" evidence="11">
    <location>
        <begin position="17"/>
        <end position="280"/>
    </location>
</feature>
<dbReference type="SUPFAM" id="SSF54211">
    <property type="entry name" value="Ribosomal protein S5 domain 2-like"/>
    <property type="match status" value="1"/>
</dbReference>
<dbReference type="FunFam" id="3.30.70.870:FF:000002">
    <property type="entry name" value="Translation elongation factor 2"/>
    <property type="match status" value="1"/>
</dbReference>
<dbReference type="EMBL" id="KQ964515">
    <property type="protein sequence ID" value="KXN70007.1"/>
    <property type="molecule type" value="Genomic_DNA"/>
</dbReference>
<dbReference type="Gene3D" id="2.40.30.10">
    <property type="entry name" value="Translation factors"/>
    <property type="match status" value="1"/>
</dbReference>
<dbReference type="Gene3D" id="3.30.230.10">
    <property type="match status" value="1"/>
</dbReference>
<dbReference type="CDD" id="cd01681">
    <property type="entry name" value="aeEF2_snRNP_like_IV"/>
    <property type="match status" value="1"/>
</dbReference>
<keyword evidence="13" id="KW-1185">Reference proteome</keyword>
<dbReference type="STRING" id="796925.A0A137P4R2"/>
<evidence type="ECO:0000256" key="7">
    <source>
        <dbReference type="ARBA" id="ARBA00048548"/>
    </source>
</evidence>
<dbReference type="PROSITE" id="PS51722">
    <property type="entry name" value="G_TR_2"/>
    <property type="match status" value="1"/>
</dbReference>
<evidence type="ECO:0000313" key="13">
    <source>
        <dbReference type="Proteomes" id="UP000070444"/>
    </source>
</evidence>
<dbReference type="SUPFAM" id="SSF54980">
    <property type="entry name" value="EF-G C-terminal domain-like"/>
    <property type="match status" value="2"/>
</dbReference>
<feature type="compositionally biased region" description="Acidic residues" evidence="10">
    <location>
        <begin position="734"/>
        <end position="743"/>
    </location>
</feature>